<dbReference type="PANTHER" id="PTHR42699:SF1">
    <property type="entry name" value="CYSTATHIONINE GAMMA-SYNTHASE-RELATED"/>
    <property type="match status" value="1"/>
</dbReference>
<evidence type="ECO:0000256" key="3">
    <source>
        <dbReference type="RuleBase" id="RU362118"/>
    </source>
</evidence>
<comment type="similarity">
    <text evidence="3">Belongs to the trans-sulfuration enzymes family.</text>
</comment>
<dbReference type="Pfam" id="PF01053">
    <property type="entry name" value="Cys_Met_Meta_PP"/>
    <property type="match status" value="1"/>
</dbReference>
<dbReference type="InterPro" id="IPR000277">
    <property type="entry name" value="Cys/Met-Metab_PyrdxlP-dep_enz"/>
</dbReference>
<sequence>MSARITTEFGQAVPPAPRHAVTVHMGPEWENAERFGADSASVIAEFKNTYPRTRPHRDISQLSAAVLDHTGSAGKACLLFSSLQSAKQCVEYASSSKRDNGIDKRPLAAKELTIRAFVAKDPFIAVIFPSEKYPVIAGFWSTVGVGISSRFAEANLACLYQLKEVSILDTETDRAKFDSLAHETLRQRILSFLKRAPLHPDQPPTVTANDVYLYQSGMASIYKPHSYMLDHYQGASVLFGMAFMDTLTTLEQFGPESKFFGLCSDEDILELEAYLQDSRTKGRKVQALWVEFPANPLLISPDIAQLRKLATEYDVVLGIDDTIGSWANIDVISMADILVTSITKSFNGYADAIGGTTILNPASPKYHELKPIFDAHYVPEFYIDDAEAIERNSRDYLARTAKLNSNASAVVEYLYSQAEDPNSAVRQVHYPSVNPSGANYKRFMRPETPDFIPGYGCVFSIELDNLNTTRVFYDNLNIHKSVHLGAPFTLAFAYTMCAYQKRLDWVAQFGLKPTQIRISVGLEDTDTLVEDFRVAVEAADKAKKTGAE</sequence>
<keyword evidence="5" id="KW-1185">Reference proteome</keyword>
<evidence type="ECO:0000313" key="5">
    <source>
        <dbReference type="Proteomes" id="UP000717696"/>
    </source>
</evidence>
<dbReference type="GO" id="GO:0003962">
    <property type="term" value="F:cystathionine gamma-synthase activity"/>
    <property type="evidence" value="ECO:0007669"/>
    <property type="project" value="TreeGrafter"/>
</dbReference>
<dbReference type="Proteomes" id="UP000717696">
    <property type="component" value="Unassembled WGS sequence"/>
</dbReference>
<dbReference type="Gene3D" id="3.40.640.10">
    <property type="entry name" value="Type I PLP-dependent aspartate aminotransferase-like (Major domain)"/>
    <property type="match status" value="1"/>
</dbReference>
<organism evidence="4 5">
    <name type="scientific">Dactylonectria estremocensis</name>
    <dbReference type="NCBI Taxonomy" id="1079267"/>
    <lineage>
        <taxon>Eukaryota</taxon>
        <taxon>Fungi</taxon>
        <taxon>Dikarya</taxon>
        <taxon>Ascomycota</taxon>
        <taxon>Pezizomycotina</taxon>
        <taxon>Sordariomycetes</taxon>
        <taxon>Hypocreomycetidae</taxon>
        <taxon>Hypocreales</taxon>
        <taxon>Nectriaceae</taxon>
        <taxon>Dactylonectria</taxon>
    </lineage>
</organism>
<dbReference type="AlphaFoldDB" id="A0A9P9DHN5"/>
<dbReference type="InterPro" id="IPR051750">
    <property type="entry name" value="Trans-sulfuration_enzymes"/>
</dbReference>
<dbReference type="OrthoDB" id="10047078at2759"/>
<reference evidence="4" key="1">
    <citation type="journal article" date="2021" name="Nat. Commun.">
        <title>Genetic determinants of endophytism in the Arabidopsis root mycobiome.</title>
        <authorList>
            <person name="Mesny F."/>
            <person name="Miyauchi S."/>
            <person name="Thiergart T."/>
            <person name="Pickel B."/>
            <person name="Atanasova L."/>
            <person name="Karlsson M."/>
            <person name="Huettel B."/>
            <person name="Barry K.W."/>
            <person name="Haridas S."/>
            <person name="Chen C."/>
            <person name="Bauer D."/>
            <person name="Andreopoulos W."/>
            <person name="Pangilinan J."/>
            <person name="LaButti K."/>
            <person name="Riley R."/>
            <person name="Lipzen A."/>
            <person name="Clum A."/>
            <person name="Drula E."/>
            <person name="Henrissat B."/>
            <person name="Kohler A."/>
            <person name="Grigoriev I.V."/>
            <person name="Martin F.M."/>
            <person name="Hacquard S."/>
        </authorList>
    </citation>
    <scope>NUCLEOTIDE SEQUENCE</scope>
    <source>
        <strain evidence="4">MPI-CAGE-AT-0021</strain>
    </source>
</reference>
<keyword evidence="2 3" id="KW-0663">Pyridoxal phosphate</keyword>
<evidence type="ECO:0000256" key="2">
    <source>
        <dbReference type="ARBA" id="ARBA00022898"/>
    </source>
</evidence>
<dbReference type="GO" id="GO:0019346">
    <property type="term" value="P:transsulfuration"/>
    <property type="evidence" value="ECO:0007669"/>
    <property type="project" value="InterPro"/>
</dbReference>
<proteinExistence type="inferred from homology"/>
<dbReference type="InterPro" id="IPR015422">
    <property type="entry name" value="PyrdxlP-dep_Trfase_small"/>
</dbReference>
<dbReference type="SUPFAM" id="SSF53383">
    <property type="entry name" value="PLP-dependent transferases"/>
    <property type="match status" value="1"/>
</dbReference>
<evidence type="ECO:0000256" key="1">
    <source>
        <dbReference type="ARBA" id="ARBA00001933"/>
    </source>
</evidence>
<keyword evidence="4" id="KW-0808">Transferase</keyword>
<accession>A0A9P9DHN5</accession>
<dbReference type="GO" id="GO:0030170">
    <property type="term" value="F:pyridoxal phosphate binding"/>
    <property type="evidence" value="ECO:0007669"/>
    <property type="project" value="InterPro"/>
</dbReference>
<comment type="cofactor">
    <cofactor evidence="1 3">
        <name>pyridoxal 5'-phosphate</name>
        <dbReference type="ChEBI" id="CHEBI:597326"/>
    </cofactor>
</comment>
<protein>
    <submittedName>
        <fullName evidence="4">Pyridoxal phosphate-dependent transferase</fullName>
    </submittedName>
</protein>
<dbReference type="Gene3D" id="3.90.1150.10">
    <property type="entry name" value="Aspartate Aminotransferase, domain 1"/>
    <property type="match status" value="1"/>
</dbReference>
<dbReference type="InterPro" id="IPR015424">
    <property type="entry name" value="PyrdxlP-dep_Trfase"/>
</dbReference>
<comment type="caution">
    <text evidence="4">The sequence shown here is derived from an EMBL/GenBank/DDBJ whole genome shotgun (WGS) entry which is preliminary data.</text>
</comment>
<name>A0A9P9DHN5_9HYPO</name>
<gene>
    <name evidence="4" type="ORF">B0J13DRAFT_486503</name>
</gene>
<evidence type="ECO:0000313" key="4">
    <source>
        <dbReference type="EMBL" id="KAH7119428.1"/>
    </source>
</evidence>
<dbReference type="EMBL" id="JAGMUU010000030">
    <property type="protein sequence ID" value="KAH7119428.1"/>
    <property type="molecule type" value="Genomic_DNA"/>
</dbReference>
<dbReference type="PANTHER" id="PTHR42699">
    <property type="match status" value="1"/>
</dbReference>
<dbReference type="InterPro" id="IPR015421">
    <property type="entry name" value="PyrdxlP-dep_Trfase_major"/>
</dbReference>